<keyword evidence="4" id="KW-0238">DNA-binding</keyword>
<dbReference type="PROSITE" id="PS00675">
    <property type="entry name" value="SIGMA54_INTERACT_1"/>
    <property type="match status" value="1"/>
</dbReference>
<evidence type="ECO:0000259" key="9">
    <source>
        <dbReference type="PROSITE" id="PS50110"/>
    </source>
</evidence>
<evidence type="ECO:0008006" key="12">
    <source>
        <dbReference type="Google" id="ProtNLM"/>
    </source>
</evidence>
<keyword evidence="7" id="KW-0597">Phosphoprotein</keyword>
<keyword evidence="2" id="KW-0067">ATP-binding</keyword>
<dbReference type="CDD" id="cd00009">
    <property type="entry name" value="AAA"/>
    <property type="match status" value="1"/>
</dbReference>
<keyword evidence="6" id="KW-0804">Transcription</keyword>
<dbReference type="Pfam" id="PF00158">
    <property type="entry name" value="Sigma54_activat"/>
    <property type="match status" value="1"/>
</dbReference>
<name>A0A660SMC0_UNCW3</name>
<keyword evidence="5" id="KW-0010">Activator</keyword>
<dbReference type="EMBL" id="QNBE01000015">
    <property type="protein sequence ID" value="RKX71161.1"/>
    <property type="molecule type" value="Genomic_DNA"/>
</dbReference>
<evidence type="ECO:0000259" key="8">
    <source>
        <dbReference type="PROSITE" id="PS50045"/>
    </source>
</evidence>
<dbReference type="InterPro" id="IPR027417">
    <property type="entry name" value="P-loop_NTPase"/>
</dbReference>
<keyword evidence="1" id="KW-0547">Nucleotide-binding</keyword>
<dbReference type="FunFam" id="3.40.50.300:FF:000006">
    <property type="entry name" value="DNA-binding transcriptional regulator NtrC"/>
    <property type="match status" value="1"/>
</dbReference>
<evidence type="ECO:0000313" key="11">
    <source>
        <dbReference type="Proteomes" id="UP000268469"/>
    </source>
</evidence>
<comment type="caution">
    <text evidence="10">The sequence shown here is derived from an EMBL/GenBank/DDBJ whole genome shotgun (WGS) entry which is preliminary data.</text>
</comment>
<dbReference type="InterPro" id="IPR001789">
    <property type="entry name" value="Sig_transdc_resp-reg_receiver"/>
</dbReference>
<dbReference type="SUPFAM" id="SSF52172">
    <property type="entry name" value="CheY-like"/>
    <property type="match status" value="1"/>
</dbReference>
<dbReference type="InterPro" id="IPR025662">
    <property type="entry name" value="Sigma_54_int_dom_ATP-bd_1"/>
</dbReference>
<dbReference type="Gene3D" id="3.40.50.2300">
    <property type="match status" value="1"/>
</dbReference>
<dbReference type="PROSITE" id="PS00676">
    <property type="entry name" value="SIGMA54_INTERACT_2"/>
    <property type="match status" value="1"/>
</dbReference>
<feature type="domain" description="Response regulatory" evidence="9">
    <location>
        <begin position="5"/>
        <end position="119"/>
    </location>
</feature>
<dbReference type="AlphaFoldDB" id="A0A660SMC0"/>
<reference evidence="10 11" key="1">
    <citation type="submission" date="2018-06" db="EMBL/GenBank/DDBJ databases">
        <title>Extensive metabolic versatility and redundancy in microbially diverse, dynamic hydrothermal sediments.</title>
        <authorList>
            <person name="Dombrowski N."/>
            <person name="Teske A."/>
            <person name="Baker B.J."/>
        </authorList>
    </citation>
    <scope>NUCLEOTIDE SEQUENCE [LARGE SCALE GENOMIC DNA]</scope>
    <source>
        <strain evidence="10">B36_G15</strain>
    </source>
</reference>
<evidence type="ECO:0000313" key="10">
    <source>
        <dbReference type="EMBL" id="RKX71161.1"/>
    </source>
</evidence>
<dbReference type="GO" id="GO:0006355">
    <property type="term" value="P:regulation of DNA-templated transcription"/>
    <property type="evidence" value="ECO:0007669"/>
    <property type="project" value="InterPro"/>
</dbReference>
<dbReference type="CDD" id="cd00156">
    <property type="entry name" value="REC"/>
    <property type="match status" value="1"/>
</dbReference>
<feature type="modified residue" description="4-aspartylphosphate" evidence="7">
    <location>
        <position position="54"/>
    </location>
</feature>
<dbReference type="InterPro" id="IPR058031">
    <property type="entry name" value="AAA_lid_NorR"/>
</dbReference>
<dbReference type="InterPro" id="IPR009057">
    <property type="entry name" value="Homeodomain-like_sf"/>
</dbReference>
<dbReference type="PRINTS" id="PR01590">
    <property type="entry name" value="HTHFIS"/>
</dbReference>
<accession>A0A660SMC0</accession>
<evidence type="ECO:0000256" key="1">
    <source>
        <dbReference type="ARBA" id="ARBA00022741"/>
    </source>
</evidence>
<gene>
    <name evidence="10" type="ORF">DRP53_02475</name>
</gene>
<dbReference type="Gene3D" id="3.40.50.300">
    <property type="entry name" value="P-loop containing nucleotide triphosphate hydrolases"/>
    <property type="match status" value="1"/>
</dbReference>
<dbReference type="Gene3D" id="1.10.10.60">
    <property type="entry name" value="Homeodomain-like"/>
    <property type="match status" value="1"/>
</dbReference>
<dbReference type="InterPro" id="IPR011006">
    <property type="entry name" value="CheY-like_superfamily"/>
</dbReference>
<proteinExistence type="predicted"/>
<keyword evidence="3" id="KW-0805">Transcription regulation</keyword>
<organism evidence="10 11">
    <name type="scientific">candidate division WOR-3 bacterium</name>
    <dbReference type="NCBI Taxonomy" id="2052148"/>
    <lineage>
        <taxon>Bacteria</taxon>
        <taxon>Bacteria division WOR-3</taxon>
    </lineage>
</organism>
<dbReference type="PANTHER" id="PTHR32071">
    <property type="entry name" value="TRANSCRIPTIONAL REGULATORY PROTEIN"/>
    <property type="match status" value="1"/>
</dbReference>
<evidence type="ECO:0000256" key="2">
    <source>
        <dbReference type="ARBA" id="ARBA00022840"/>
    </source>
</evidence>
<dbReference type="InterPro" id="IPR002197">
    <property type="entry name" value="HTH_Fis"/>
</dbReference>
<dbReference type="Gene3D" id="1.10.8.60">
    <property type="match status" value="1"/>
</dbReference>
<dbReference type="SUPFAM" id="SSF52540">
    <property type="entry name" value="P-loop containing nucleoside triphosphate hydrolases"/>
    <property type="match status" value="1"/>
</dbReference>
<sequence>MRAKRILIIDDEQSMIEWLKVALEEKGYETTGTTDPSQGLDLIKSEPFDLILCDIRMPKMDGIKFLKRMRKFTPRLPLIFITAYGSLDSAIQAIRSGAQDYILKPFSIESLYKRIEAVVGKEEYKEPPKMIVGRSKEIQKILELIDRIAPTDATVLITGESGVGKELVAREIHLRSPRAQGPFITVSCGALPETLLESELFGYKKGAFTGAHRDKVGLFKVADGGSFFLDEIGDAPPVIQMKLLRLLQEKEIVPLGDISPIKVDVRIIAATNKNLKEEVKRGRFREDLFYRLNVVPIHIPPLRERKEDIIILAEHFLKKYSERVGVGLKRLSKEAEELLTSYPWPGNVRELENIIERAVILSKGPVIKRDDIELSSSYLPRRSSPKRKSGILRQLEKETVERILKEEGGNVSRAASRLGIHRSTLYRILKRQGRR</sequence>
<dbReference type="PROSITE" id="PS50045">
    <property type="entry name" value="SIGMA54_INTERACT_4"/>
    <property type="match status" value="1"/>
</dbReference>
<dbReference type="InterPro" id="IPR003593">
    <property type="entry name" value="AAA+_ATPase"/>
</dbReference>
<dbReference type="SUPFAM" id="SSF46689">
    <property type="entry name" value="Homeodomain-like"/>
    <property type="match status" value="1"/>
</dbReference>
<dbReference type="GO" id="GO:0005524">
    <property type="term" value="F:ATP binding"/>
    <property type="evidence" value="ECO:0007669"/>
    <property type="project" value="UniProtKB-KW"/>
</dbReference>
<dbReference type="InterPro" id="IPR025944">
    <property type="entry name" value="Sigma_54_int_dom_CS"/>
</dbReference>
<evidence type="ECO:0000256" key="5">
    <source>
        <dbReference type="ARBA" id="ARBA00023159"/>
    </source>
</evidence>
<dbReference type="InterPro" id="IPR002078">
    <property type="entry name" value="Sigma_54_int"/>
</dbReference>
<evidence type="ECO:0000256" key="7">
    <source>
        <dbReference type="PROSITE-ProRule" id="PRU00169"/>
    </source>
</evidence>
<dbReference type="GO" id="GO:0043565">
    <property type="term" value="F:sequence-specific DNA binding"/>
    <property type="evidence" value="ECO:0007669"/>
    <property type="project" value="InterPro"/>
</dbReference>
<dbReference type="Proteomes" id="UP000268469">
    <property type="component" value="Unassembled WGS sequence"/>
</dbReference>
<protein>
    <recommendedName>
        <fullName evidence="12">Sigma-54-dependent Fis family transcriptional regulator</fullName>
    </recommendedName>
</protein>
<evidence type="ECO:0000256" key="6">
    <source>
        <dbReference type="ARBA" id="ARBA00023163"/>
    </source>
</evidence>
<dbReference type="SMART" id="SM00448">
    <property type="entry name" value="REC"/>
    <property type="match status" value="1"/>
</dbReference>
<dbReference type="FunFam" id="1.10.8.60:FF:000014">
    <property type="entry name" value="DNA-binding transcriptional regulator NtrC"/>
    <property type="match status" value="1"/>
</dbReference>
<evidence type="ECO:0000256" key="3">
    <source>
        <dbReference type="ARBA" id="ARBA00023015"/>
    </source>
</evidence>
<dbReference type="Pfam" id="PF25601">
    <property type="entry name" value="AAA_lid_14"/>
    <property type="match status" value="1"/>
</dbReference>
<dbReference type="GO" id="GO:0000160">
    <property type="term" value="P:phosphorelay signal transduction system"/>
    <property type="evidence" value="ECO:0007669"/>
    <property type="project" value="InterPro"/>
</dbReference>
<dbReference type="Pfam" id="PF00072">
    <property type="entry name" value="Response_reg"/>
    <property type="match status" value="1"/>
</dbReference>
<dbReference type="SMART" id="SM00382">
    <property type="entry name" value="AAA"/>
    <property type="match status" value="1"/>
</dbReference>
<dbReference type="PROSITE" id="PS00688">
    <property type="entry name" value="SIGMA54_INTERACT_3"/>
    <property type="match status" value="1"/>
</dbReference>
<dbReference type="InterPro" id="IPR025943">
    <property type="entry name" value="Sigma_54_int_dom_ATP-bd_2"/>
</dbReference>
<evidence type="ECO:0000256" key="4">
    <source>
        <dbReference type="ARBA" id="ARBA00023125"/>
    </source>
</evidence>
<dbReference type="Pfam" id="PF02954">
    <property type="entry name" value="HTH_8"/>
    <property type="match status" value="1"/>
</dbReference>
<feature type="domain" description="Sigma-54 factor interaction" evidence="8">
    <location>
        <begin position="131"/>
        <end position="360"/>
    </location>
</feature>
<dbReference type="PROSITE" id="PS50110">
    <property type="entry name" value="RESPONSE_REGULATORY"/>
    <property type="match status" value="1"/>
</dbReference>